<sequence length="123" mass="12847">MTAVVLDYTALLAIRGNQSVSRAIATAPQTDGRFVVPALSLLGAAADDPPIADHVGSLHRVDIVDLGLAAVGFTARLIADGVDWRFAHAIEVARVGPLRPQGLLVMTSDPGVYGPFGIETFTI</sequence>
<protein>
    <submittedName>
        <fullName evidence="1">Uncharacterized protein</fullName>
    </submittedName>
</protein>
<gene>
    <name evidence="1" type="ORF">Raf01_80790</name>
</gene>
<dbReference type="Proteomes" id="UP000642748">
    <property type="component" value="Unassembled WGS sequence"/>
</dbReference>
<keyword evidence="2" id="KW-1185">Reference proteome</keyword>
<dbReference type="EMBL" id="BONZ01000086">
    <property type="protein sequence ID" value="GIH19907.1"/>
    <property type="molecule type" value="Genomic_DNA"/>
</dbReference>
<evidence type="ECO:0000313" key="1">
    <source>
        <dbReference type="EMBL" id="GIH19907.1"/>
    </source>
</evidence>
<name>A0A8J3R1J6_9ACTN</name>
<comment type="caution">
    <text evidence="1">The sequence shown here is derived from an EMBL/GenBank/DDBJ whole genome shotgun (WGS) entry which is preliminary data.</text>
</comment>
<accession>A0A8J3R1J6</accession>
<proteinExistence type="predicted"/>
<reference evidence="1" key="1">
    <citation type="submission" date="2021-01" db="EMBL/GenBank/DDBJ databases">
        <title>Whole genome shotgun sequence of Rugosimonospora africana NBRC 104875.</title>
        <authorList>
            <person name="Komaki H."/>
            <person name="Tamura T."/>
        </authorList>
    </citation>
    <scope>NUCLEOTIDE SEQUENCE</scope>
    <source>
        <strain evidence="1">NBRC 104875</strain>
    </source>
</reference>
<evidence type="ECO:0000313" key="2">
    <source>
        <dbReference type="Proteomes" id="UP000642748"/>
    </source>
</evidence>
<dbReference type="AlphaFoldDB" id="A0A8J3R1J6"/>
<organism evidence="1 2">
    <name type="scientific">Rugosimonospora africana</name>
    <dbReference type="NCBI Taxonomy" id="556532"/>
    <lineage>
        <taxon>Bacteria</taxon>
        <taxon>Bacillati</taxon>
        <taxon>Actinomycetota</taxon>
        <taxon>Actinomycetes</taxon>
        <taxon>Micromonosporales</taxon>
        <taxon>Micromonosporaceae</taxon>
        <taxon>Rugosimonospora</taxon>
    </lineage>
</organism>